<dbReference type="NCBIfam" id="TIGR01974">
    <property type="entry name" value="NDH_I_L"/>
    <property type="match status" value="1"/>
</dbReference>
<evidence type="ECO:0000256" key="10">
    <source>
        <dbReference type="ARBA" id="ARBA00023136"/>
    </source>
</evidence>
<dbReference type="PRINTS" id="PR01434">
    <property type="entry name" value="NADHDHGNASE5"/>
</dbReference>
<evidence type="ECO:0000256" key="12">
    <source>
        <dbReference type="ARBA" id="ARBA00048026"/>
    </source>
</evidence>
<evidence type="ECO:0000313" key="16">
    <source>
        <dbReference type="EMBL" id="KAK4412030.1"/>
    </source>
</evidence>
<evidence type="ECO:0000256" key="7">
    <source>
        <dbReference type="ARBA" id="ARBA00022967"/>
    </source>
</evidence>
<reference evidence="17" key="1">
    <citation type="submission" date="2020-06" db="EMBL/GenBank/DDBJ databases">
        <authorList>
            <person name="Li T."/>
            <person name="Hu X."/>
            <person name="Zhang T."/>
            <person name="Song X."/>
            <person name="Zhang H."/>
            <person name="Dai N."/>
            <person name="Sheng W."/>
            <person name="Hou X."/>
            <person name="Wei L."/>
        </authorList>
    </citation>
    <scope>NUCLEOTIDE SEQUENCE</scope>
    <source>
        <strain evidence="17">3651</strain>
        <tissue evidence="17">Leaf</tissue>
    </source>
</reference>
<evidence type="ECO:0000256" key="14">
    <source>
        <dbReference type="SAM" id="Phobius"/>
    </source>
</evidence>
<accession>A0AAE1XHH6</accession>
<feature type="transmembrane region" description="Helical" evidence="14">
    <location>
        <begin position="382"/>
        <end position="400"/>
    </location>
</feature>
<feature type="transmembrane region" description="Helical" evidence="14">
    <location>
        <begin position="451"/>
        <end position="472"/>
    </location>
</feature>
<comment type="catalytic activity">
    <reaction evidence="11">
        <text>a plastoquinone + NADPH + (n+1) H(+)(in) = a plastoquinol + NADP(+) + n H(+)(out)</text>
        <dbReference type="Rhea" id="RHEA:42612"/>
        <dbReference type="Rhea" id="RHEA-COMP:9561"/>
        <dbReference type="Rhea" id="RHEA-COMP:9562"/>
        <dbReference type="ChEBI" id="CHEBI:15378"/>
        <dbReference type="ChEBI" id="CHEBI:17757"/>
        <dbReference type="ChEBI" id="CHEBI:57783"/>
        <dbReference type="ChEBI" id="CHEBI:58349"/>
        <dbReference type="ChEBI" id="CHEBI:62192"/>
    </reaction>
</comment>
<evidence type="ECO:0000256" key="8">
    <source>
        <dbReference type="ARBA" id="ARBA00022989"/>
    </source>
</evidence>
<evidence type="ECO:0000256" key="6">
    <source>
        <dbReference type="ARBA" id="ARBA00022692"/>
    </source>
</evidence>
<evidence type="ECO:0000256" key="3">
    <source>
        <dbReference type="ARBA" id="ARBA00008200"/>
    </source>
</evidence>
<feature type="region of interest" description="Disordered" evidence="13">
    <location>
        <begin position="91"/>
        <end position="111"/>
    </location>
</feature>
<evidence type="ECO:0000256" key="11">
    <source>
        <dbReference type="ARBA" id="ARBA00047726"/>
    </source>
</evidence>
<reference evidence="17" key="2">
    <citation type="journal article" date="2024" name="Plant">
        <title>Genomic evolution and insights into agronomic trait innovations of Sesamum species.</title>
        <authorList>
            <person name="Miao H."/>
            <person name="Wang L."/>
            <person name="Qu L."/>
            <person name="Liu H."/>
            <person name="Sun Y."/>
            <person name="Le M."/>
            <person name="Wang Q."/>
            <person name="Wei S."/>
            <person name="Zheng Y."/>
            <person name="Lin W."/>
            <person name="Duan Y."/>
            <person name="Cao H."/>
            <person name="Xiong S."/>
            <person name="Wang X."/>
            <person name="Wei L."/>
            <person name="Li C."/>
            <person name="Ma Q."/>
            <person name="Ju M."/>
            <person name="Zhao R."/>
            <person name="Li G."/>
            <person name="Mu C."/>
            <person name="Tian Q."/>
            <person name="Mei H."/>
            <person name="Zhang T."/>
            <person name="Gao T."/>
            <person name="Zhang H."/>
        </authorList>
    </citation>
    <scope>NUCLEOTIDE SEQUENCE</scope>
    <source>
        <strain evidence="17">3651</strain>
    </source>
</reference>
<evidence type="ECO:0000256" key="2">
    <source>
        <dbReference type="ARBA" id="ARBA00004334"/>
    </source>
</evidence>
<comment type="catalytic activity">
    <reaction evidence="12">
        <text>a plastoquinone + NADH + (n+1) H(+)(in) = a plastoquinol + NAD(+) + n H(+)(out)</text>
        <dbReference type="Rhea" id="RHEA:42608"/>
        <dbReference type="Rhea" id="RHEA-COMP:9561"/>
        <dbReference type="Rhea" id="RHEA-COMP:9562"/>
        <dbReference type="ChEBI" id="CHEBI:15378"/>
        <dbReference type="ChEBI" id="CHEBI:17757"/>
        <dbReference type="ChEBI" id="CHEBI:57540"/>
        <dbReference type="ChEBI" id="CHEBI:57945"/>
        <dbReference type="ChEBI" id="CHEBI:62192"/>
    </reaction>
</comment>
<keyword evidence="6 14" id="KW-0812">Transmembrane</keyword>
<dbReference type="AlphaFoldDB" id="A0AAE1XHH6"/>
<dbReference type="GO" id="GO:0003954">
    <property type="term" value="F:NADH dehydrogenase activity"/>
    <property type="evidence" value="ECO:0007669"/>
    <property type="project" value="TreeGrafter"/>
</dbReference>
<dbReference type="GO" id="GO:0008137">
    <property type="term" value="F:NADH dehydrogenase (ubiquinone) activity"/>
    <property type="evidence" value="ECO:0007669"/>
    <property type="project" value="InterPro"/>
</dbReference>
<evidence type="ECO:0000259" key="15">
    <source>
        <dbReference type="Pfam" id="PF00361"/>
    </source>
</evidence>
<comment type="caution">
    <text evidence="17">The sequence shown here is derived from an EMBL/GenBank/DDBJ whole genome shotgun (WGS) entry which is preliminary data.</text>
</comment>
<feature type="transmembrane region" description="Helical" evidence="14">
    <location>
        <begin position="507"/>
        <end position="525"/>
    </location>
</feature>
<feature type="transmembrane region" description="Helical" evidence="14">
    <location>
        <begin position="421"/>
        <end position="439"/>
    </location>
</feature>
<name>A0AAE1XHH6_9LAMI</name>
<keyword evidence="9" id="KW-0520">NAD</keyword>
<feature type="transmembrane region" description="Helical" evidence="14">
    <location>
        <begin position="633"/>
        <end position="650"/>
    </location>
</feature>
<dbReference type="Proteomes" id="UP001293254">
    <property type="component" value="Unassembled WGS sequence"/>
</dbReference>
<feature type="domain" description="NADH:quinone oxidoreductase/Mrp antiporter transmembrane" evidence="15">
    <location>
        <begin position="328"/>
        <end position="589"/>
    </location>
</feature>
<evidence type="ECO:0000256" key="9">
    <source>
        <dbReference type="ARBA" id="ARBA00023027"/>
    </source>
</evidence>
<evidence type="ECO:0000256" key="13">
    <source>
        <dbReference type="SAM" id="MobiDB-lite"/>
    </source>
</evidence>
<evidence type="ECO:0000256" key="5">
    <source>
        <dbReference type="ARBA" id="ARBA00022640"/>
    </source>
</evidence>
<dbReference type="InterPro" id="IPR001750">
    <property type="entry name" value="ND/Mrp_TM"/>
</dbReference>
<dbReference type="GO" id="GO:0015990">
    <property type="term" value="P:electron transport coupled proton transport"/>
    <property type="evidence" value="ECO:0007669"/>
    <property type="project" value="TreeGrafter"/>
</dbReference>
<gene>
    <name evidence="17" type="ORF">Salat_2975000</name>
    <name evidence="16" type="ORF">Salat_2977500</name>
</gene>
<dbReference type="GO" id="GO:0009535">
    <property type="term" value="C:chloroplast thylakoid membrane"/>
    <property type="evidence" value="ECO:0007669"/>
    <property type="project" value="UniProtKB-SubCell"/>
</dbReference>
<organism evidence="17 18">
    <name type="scientific">Sesamum alatum</name>
    <dbReference type="NCBI Taxonomy" id="300844"/>
    <lineage>
        <taxon>Eukaryota</taxon>
        <taxon>Viridiplantae</taxon>
        <taxon>Streptophyta</taxon>
        <taxon>Embryophyta</taxon>
        <taxon>Tracheophyta</taxon>
        <taxon>Spermatophyta</taxon>
        <taxon>Magnoliopsida</taxon>
        <taxon>eudicotyledons</taxon>
        <taxon>Gunneridae</taxon>
        <taxon>Pentapetalae</taxon>
        <taxon>asterids</taxon>
        <taxon>lamiids</taxon>
        <taxon>Lamiales</taxon>
        <taxon>Pedaliaceae</taxon>
        <taxon>Sesamum</taxon>
    </lineage>
</organism>
<keyword evidence="4" id="KW-0813">Transport</keyword>
<dbReference type="EMBL" id="JACGWO010000040">
    <property type="protein sequence ID" value="KAK4412030.1"/>
    <property type="molecule type" value="Genomic_DNA"/>
</dbReference>
<sequence>MRSDFNIDLEDRLHLDKSDPERMRKILQGIKILSSWEGEGRPKSGKKAGDALVAFMREWDENRNQTLFFWEFYGLLPKKENLGCSLLDLSSQEGEAPSNGRKGSGQAGPFTANRSITQSQAVPSLSDFLLSDHTRNYVSTYRIFAPPRHRMNCRVNRSDPDAAVAPRRYGLDPLLPALGHHSMSGIRGDILDVSTPLVGGCAALPFDRYTVEEADHERYRCGSDPARGRLCPDGGALWGRAQPNRDSTPPTSSAPLYRLNHSKGLVGGTGEPRELACTPYLRLLRQAVDSFMLEGEKGPKHGRCRLFGHTVPAEDQVGEPCEGKPSRTADKAAIKAMLVNRVGDFGLAPGISGCFTLFQTVDFSTIFACASAPRNSWISCNMRLNAITLICILLLIGAVGKSAQIGSHTWSPDAMEGPTPVSALIHAATMVTAGVFMIARCSPLFEYPPTALIVITFAGAMTSFLAATTGILQNDLKRVIAYSTCSQLGYMIFACGISNYSVSVFHLMNHAFFKALLFLSAGSVIHAMSDEQDMRKMGGLASSFPFTYAMMLMGSLSLIGFPFLTGFYSKDVILELAYTKYTISGNFAFWLGSVSVLFTSYYSFRSLFLTFLVPTNSFGRDILRCHDAPIPMAIPLILLALGSLFVGYFAKV</sequence>
<keyword evidence="5" id="KW-0934">Plastid</keyword>
<evidence type="ECO:0000256" key="4">
    <source>
        <dbReference type="ARBA" id="ARBA00022448"/>
    </source>
</evidence>
<feature type="transmembrane region" description="Helical" evidence="14">
    <location>
        <begin position="588"/>
        <end position="613"/>
    </location>
</feature>
<dbReference type="GO" id="GO:0042773">
    <property type="term" value="P:ATP synthesis coupled electron transport"/>
    <property type="evidence" value="ECO:0007669"/>
    <property type="project" value="InterPro"/>
</dbReference>
<keyword evidence="18" id="KW-1185">Reference proteome</keyword>
<dbReference type="EMBL" id="JACGWO010000038">
    <property type="protein sequence ID" value="KAK4412035.1"/>
    <property type="molecule type" value="Genomic_DNA"/>
</dbReference>
<dbReference type="Pfam" id="PF00361">
    <property type="entry name" value="Proton_antipo_M"/>
    <property type="match status" value="1"/>
</dbReference>
<comment type="subcellular location">
    <subcellularLocation>
        <location evidence="1">Membrane</location>
        <topology evidence="1">Multi-pass membrane protein</topology>
    </subcellularLocation>
    <subcellularLocation>
        <location evidence="2">Plastid</location>
        <location evidence="2">Chloroplast thylakoid membrane</location>
    </subcellularLocation>
</comment>
<evidence type="ECO:0000256" key="1">
    <source>
        <dbReference type="ARBA" id="ARBA00004141"/>
    </source>
</evidence>
<protein>
    <submittedName>
        <fullName evidence="17">NADH-ubiquinone oxidoreductase chain 5</fullName>
    </submittedName>
</protein>
<proteinExistence type="inferred from homology"/>
<feature type="transmembrane region" description="Helical" evidence="14">
    <location>
        <begin position="479"/>
        <end position="501"/>
    </location>
</feature>
<evidence type="ECO:0000313" key="18">
    <source>
        <dbReference type="Proteomes" id="UP001293254"/>
    </source>
</evidence>
<comment type="similarity">
    <text evidence="3">Belongs to the complex I subunit 5 family.</text>
</comment>
<evidence type="ECO:0000313" key="17">
    <source>
        <dbReference type="EMBL" id="KAK4412035.1"/>
    </source>
</evidence>
<keyword evidence="7" id="KW-1278">Translocase</keyword>
<dbReference type="PANTHER" id="PTHR42829:SF2">
    <property type="entry name" value="NADH-UBIQUINONE OXIDOREDUCTASE CHAIN 5"/>
    <property type="match status" value="1"/>
</dbReference>
<keyword evidence="10 14" id="KW-0472">Membrane</keyword>
<keyword evidence="8 14" id="KW-1133">Transmembrane helix</keyword>
<dbReference type="InterPro" id="IPR018393">
    <property type="entry name" value="NADHpl_OxRdtase_5_subgr"/>
</dbReference>
<dbReference type="PANTHER" id="PTHR42829">
    <property type="entry name" value="NADH-UBIQUINONE OXIDOREDUCTASE CHAIN 5"/>
    <property type="match status" value="1"/>
</dbReference>
<feature type="transmembrane region" description="Helical" evidence="14">
    <location>
        <begin position="546"/>
        <end position="568"/>
    </location>
</feature>
<dbReference type="InterPro" id="IPR003945">
    <property type="entry name" value="NU5C-like"/>
</dbReference>